<evidence type="ECO:0000256" key="1">
    <source>
        <dbReference type="SAM" id="MobiDB-lite"/>
    </source>
</evidence>
<organism evidence="2 3">
    <name type="scientific">Thermoanaerobaculum aquaticum</name>
    <dbReference type="NCBI Taxonomy" id="1312852"/>
    <lineage>
        <taxon>Bacteria</taxon>
        <taxon>Pseudomonadati</taxon>
        <taxon>Acidobacteriota</taxon>
        <taxon>Thermoanaerobaculia</taxon>
        <taxon>Thermoanaerobaculales</taxon>
        <taxon>Thermoanaerobaculaceae</taxon>
        <taxon>Thermoanaerobaculum</taxon>
    </lineage>
</organism>
<reference evidence="2 3" key="1">
    <citation type="submission" date="2014-04" db="EMBL/GenBank/DDBJ databases">
        <title>The Genome Sequence of Thermoanaerobaculum aquaticum MP-01, The First Cultivated Group 23 Acidobacterium.</title>
        <authorList>
            <person name="Stamps B.W."/>
            <person name="Losey N.A."/>
            <person name="Lawson P.A."/>
            <person name="Stevenson B.S."/>
        </authorList>
    </citation>
    <scope>NUCLEOTIDE SEQUENCE [LARGE SCALE GENOMIC DNA]</scope>
    <source>
        <strain evidence="2 3">MP-01</strain>
    </source>
</reference>
<name>A0A062XYA8_9BACT</name>
<proteinExistence type="predicted"/>
<dbReference type="EMBL" id="JMFG01000008">
    <property type="protein sequence ID" value="KDA54379.1"/>
    <property type="molecule type" value="Genomic_DNA"/>
</dbReference>
<evidence type="ECO:0000313" key="2">
    <source>
        <dbReference type="EMBL" id="KDA54379.1"/>
    </source>
</evidence>
<protein>
    <submittedName>
        <fullName evidence="2">Uncharacterized protein</fullName>
    </submittedName>
</protein>
<keyword evidence="3" id="KW-1185">Reference proteome</keyword>
<dbReference type="AlphaFoldDB" id="A0A062XYA8"/>
<dbReference type="STRING" id="1312852.EG19_11735"/>
<accession>A0A062XYA8</accession>
<comment type="caution">
    <text evidence="2">The sequence shown here is derived from an EMBL/GenBank/DDBJ whole genome shotgun (WGS) entry which is preliminary data.</text>
</comment>
<dbReference type="Proteomes" id="UP000027284">
    <property type="component" value="Unassembled WGS sequence"/>
</dbReference>
<evidence type="ECO:0000313" key="3">
    <source>
        <dbReference type="Proteomes" id="UP000027284"/>
    </source>
</evidence>
<gene>
    <name evidence="2" type="ORF">EG19_11735</name>
</gene>
<feature type="region of interest" description="Disordered" evidence="1">
    <location>
        <begin position="1"/>
        <end position="21"/>
    </location>
</feature>
<sequence length="76" mass="8450">MSRSEGFGNESGGFLGPQDLPVSEEDVRRLREVHRFSPAELWAFCQAFAEAYPHLAQAALHRPTHAGCPPFELPDD</sequence>
<dbReference type="RefSeq" id="WP_038047643.1">
    <property type="nucleotide sequence ID" value="NZ_JMFG01000008.1"/>
</dbReference>